<keyword evidence="3" id="KW-1185">Reference proteome</keyword>
<dbReference type="Pfam" id="PF04306">
    <property type="entry name" value="DUF456"/>
    <property type="match status" value="1"/>
</dbReference>
<sequence length="160" mass="16664">MIFPQDLFIALAILVGLIGAIIQIIPGGFIVLGAILMWAILTGGAAAWWIFAAAAVVTIGGIGLKFLVAGRHLQRSTVRNSSILIGLVAGAVGFFVIPVLGLPLGFIGGVFVCEYIREQQLDAAWRSTVVALKATGLTILVELCAALVATALWIVGLIIT</sequence>
<organism evidence="2 3">
    <name type="scientific">Populibacterium corticicola</name>
    <dbReference type="NCBI Taxonomy" id="1812826"/>
    <lineage>
        <taxon>Bacteria</taxon>
        <taxon>Bacillati</taxon>
        <taxon>Actinomycetota</taxon>
        <taxon>Actinomycetes</taxon>
        <taxon>Micrococcales</taxon>
        <taxon>Jonesiaceae</taxon>
        <taxon>Populibacterium</taxon>
    </lineage>
</organism>
<feature type="transmembrane region" description="Helical" evidence="1">
    <location>
        <begin position="46"/>
        <end position="70"/>
    </location>
</feature>
<reference evidence="3" key="1">
    <citation type="journal article" date="2019" name="Int. J. Syst. Evol. Microbiol.">
        <title>The Global Catalogue of Microorganisms (GCM) 10K type strain sequencing project: providing services to taxonomists for standard genome sequencing and annotation.</title>
        <authorList>
            <consortium name="The Broad Institute Genomics Platform"/>
            <consortium name="The Broad Institute Genome Sequencing Center for Infectious Disease"/>
            <person name="Wu L."/>
            <person name="Ma J."/>
        </authorList>
    </citation>
    <scope>NUCLEOTIDE SEQUENCE [LARGE SCALE GENOMIC DNA]</scope>
    <source>
        <strain evidence="3">KCTC 33576</strain>
    </source>
</reference>
<evidence type="ECO:0000313" key="3">
    <source>
        <dbReference type="Proteomes" id="UP001597391"/>
    </source>
</evidence>
<keyword evidence="1" id="KW-0472">Membrane</keyword>
<dbReference type="EMBL" id="JBHUOP010000005">
    <property type="protein sequence ID" value="MFD2841452.1"/>
    <property type="molecule type" value="Genomic_DNA"/>
</dbReference>
<gene>
    <name evidence="2" type="ORF">ACFSYH_12875</name>
</gene>
<comment type="caution">
    <text evidence="2">The sequence shown here is derived from an EMBL/GenBank/DDBJ whole genome shotgun (WGS) entry which is preliminary data.</text>
</comment>
<feature type="transmembrane region" description="Helical" evidence="1">
    <location>
        <begin position="7"/>
        <end position="40"/>
    </location>
</feature>
<keyword evidence="1" id="KW-1133">Transmembrane helix</keyword>
<dbReference type="RefSeq" id="WP_377467447.1">
    <property type="nucleotide sequence ID" value="NZ_JBHUOP010000005.1"/>
</dbReference>
<evidence type="ECO:0000313" key="2">
    <source>
        <dbReference type="EMBL" id="MFD2841452.1"/>
    </source>
</evidence>
<evidence type="ECO:0000256" key="1">
    <source>
        <dbReference type="SAM" id="Phobius"/>
    </source>
</evidence>
<feature type="transmembrane region" description="Helical" evidence="1">
    <location>
        <begin position="131"/>
        <end position="159"/>
    </location>
</feature>
<dbReference type="InterPro" id="IPR007403">
    <property type="entry name" value="DUF456"/>
</dbReference>
<accession>A0ABW5XIT2</accession>
<name>A0ABW5XIT2_9MICO</name>
<proteinExistence type="predicted"/>
<dbReference type="Proteomes" id="UP001597391">
    <property type="component" value="Unassembled WGS sequence"/>
</dbReference>
<feature type="transmembrane region" description="Helical" evidence="1">
    <location>
        <begin position="82"/>
        <end position="111"/>
    </location>
</feature>
<protein>
    <submittedName>
        <fullName evidence="2">DUF456 domain-containing protein</fullName>
    </submittedName>
</protein>
<keyword evidence="1" id="KW-0812">Transmembrane</keyword>